<dbReference type="Proteomes" id="UP000281128">
    <property type="component" value="Unassembled WGS sequence"/>
</dbReference>
<reference evidence="3 4" key="1">
    <citation type="submission" date="2018-09" db="EMBL/GenBank/DDBJ databases">
        <title>Roseovarius spongiae sp. nov., isolated from a marine sponge.</title>
        <authorList>
            <person name="Zhuang L."/>
            <person name="Luo L."/>
        </authorList>
    </citation>
    <scope>NUCLEOTIDE SEQUENCE [LARGE SCALE GENOMIC DNA]</scope>
    <source>
        <strain evidence="3 4">HN-E21</strain>
    </source>
</reference>
<dbReference type="Pfam" id="PF05171">
    <property type="entry name" value="HemS"/>
    <property type="match status" value="2"/>
</dbReference>
<accession>A0A3A8AX30</accession>
<dbReference type="InterPro" id="IPR053733">
    <property type="entry name" value="Heme_Transport_Util_sf"/>
</dbReference>
<dbReference type="Gene3D" id="3.40.1570.10">
    <property type="entry name" value="HemS/ChuS/ChuX like domains"/>
    <property type="match status" value="2"/>
</dbReference>
<dbReference type="GO" id="GO:0006826">
    <property type="term" value="P:iron ion transport"/>
    <property type="evidence" value="ECO:0007669"/>
    <property type="project" value="InterPro"/>
</dbReference>
<feature type="compositionally biased region" description="Basic and acidic residues" evidence="1">
    <location>
        <begin position="170"/>
        <end position="183"/>
    </location>
</feature>
<feature type="region of interest" description="Disordered" evidence="1">
    <location>
        <begin position="163"/>
        <end position="183"/>
    </location>
</feature>
<dbReference type="InterPro" id="IPR007845">
    <property type="entry name" value="HemS/ChuX_dom"/>
</dbReference>
<comment type="caution">
    <text evidence="3">The sequence shown here is derived from an EMBL/GenBank/DDBJ whole genome shotgun (WGS) entry which is preliminary data.</text>
</comment>
<evidence type="ECO:0000313" key="3">
    <source>
        <dbReference type="EMBL" id="RKF14591.1"/>
    </source>
</evidence>
<feature type="domain" description="Haemin-degrading HemS/ChuX" evidence="2">
    <location>
        <begin position="210"/>
        <end position="344"/>
    </location>
</feature>
<dbReference type="SUPFAM" id="SSF144064">
    <property type="entry name" value="Heme iron utilization protein-like"/>
    <property type="match status" value="1"/>
</dbReference>
<sequence length="353" mass="38551">MALDTLPTPVEIREARARNPKQRERDLADKLGISEAQLLAAHVGHGVTRLNAHPDGIIGAACTLGEVMALTRNESCVSEVVGHYDNYQPGKHAAMVLNEPMDLRIFPNRWASAFAVEKETENGVRRSLQAFDRAGDAAHKIFLREESALPAFERAVAELRHDDEAPDLAVKPRDTTEPPRANPDKVEALRKGWAAMTDTHQFYSMAGKLKMNRLGAYRIVGAPFTRALATGSVDSMFHAVRDAGIPIMIFVGSHGCIQIRSGDLKTLKPMGPWLNVLDPGFNLHLRLDRVAEVWAVEKPTKRGAALSVEAFDSEGGLIFQIFPVPAGRELPDSRAPWQKIVEALPGLAAQGAA</sequence>
<evidence type="ECO:0000256" key="1">
    <source>
        <dbReference type="SAM" id="MobiDB-lite"/>
    </source>
</evidence>
<feature type="domain" description="Haemin-degrading HemS/ChuX" evidence="2">
    <location>
        <begin position="32"/>
        <end position="159"/>
    </location>
</feature>
<organism evidence="3 4">
    <name type="scientific">Roseovarius spongiae</name>
    <dbReference type="NCBI Taxonomy" id="2320272"/>
    <lineage>
        <taxon>Bacteria</taxon>
        <taxon>Pseudomonadati</taxon>
        <taxon>Pseudomonadota</taxon>
        <taxon>Alphaproteobacteria</taxon>
        <taxon>Rhodobacterales</taxon>
        <taxon>Roseobacteraceae</taxon>
        <taxon>Roseovarius</taxon>
    </lineage>
</organism>
<name>A0A3A8AX30_9RHOB</name>
<dbReference type="CDD" id="cd16830">
    <property type="entry name" value="HemS-like_N"/>
    <property type="match status" value="1"/>
</dbReference>
<dbReference type="OrthoDB" id="316630at2"/>
<evidence type="ECO:0000313" key="4">
    <source>
        <dbReference type="Proteomes" id="UP000281128"/>
    </source>
</evidence>
<proteinExistence type="predicted"/>
<dbReference type="AlphaFoldDB" id="A0A3A8AX30"/>
<gene>
    <name evidence="3" type="ORF">D6850_06795</name>
</gene>
<dbReference type="RefSeq" id="WP_121165214.1">
    <property type="nucleotide sequence ID" value="NZ_RAPE01000002.1"/>
</dbReference>
<dbReference type="CDD" id="cd16831">
    <property type="entry name" value="HemS-like_C"/>
    <property type="match status" value="1"/>
</dbReference>
<feature type="compositionally biased region" description="Basic and acidic residues" evidence="1">
    <location>
        <begin position="11"/>
        <end position="23"/>
    </location>
</feature>
<feature type="region of interest" description="Disordered" evidence="1">
    <location>
        <begin position="1"/>
        <end position="23"/>
    </location>
</feature>
<keyword evidence="4" id="KW-1185">Reference proteome</keyword>
<dbReference type="EMBL" id="RAPE01000002">
    <property type="protein sequence ID" value="RKF14591.1"/>
    <property type="molecule type" value="Genomic_DNA"/>
</dbReference>
<evidence type="ECO:0000259" key="2">
    <source>
        <dbReference type="Pfam" id="PF05171"/>
    </source>
</evidence>
<protein>
    <submittedName>
        <fullName evidence="3">Hemin-degrading factor</fullName>
    </submittedName>
</protein>